<protein>
    <submittedName>
        <fullName evidence="1">Uncharacterized protein</fullName>
    </submittedName>
</protein>
<evidence type="ECO:0000313" key="2">
    <source>
        <dbReference type="Proteomes" id="UP000501982"/>
    </source>
</evidence>
<proteinExistence type="predicted"/>
<name>A0A7L5EIU7_PARDI</name>
<reference evidence="1 2" key="1">
    <citation type="submission" date="2020-04" db="EMBL/GenBank/DDBJ databases">
        <title>Complete Genomes and Methylome analysis of CBBP consortium that reverse antibiotic-induced susceptibility to vancomycin-resistant Enterococcus faecium infection.</title>
        <authorList>
            <person name="Fomenkov A."/>
            <person name="Zhang Z."/>
            <person name="Pamer E."/>
            <person name="Roberts R.J."/>
        </authorList>
    </citation>
    <scope>NUCLEOTIDE SEQUENCE [LARGE SCALE GENOMIC DNA]</scope>
    <source>
        <strain evidence="2">CBBP</strain>
    </source>
</reference>
<dbReference type="Proteomes" id="UP000501982">
    <property type="component" value="Chromosome"/>
</dbReference>
<gene>
    <name evidence="1" type="ORF">HHO38_09720</name>
</gene>
<accession>A0A7L5EIU7</accession>
<dbReference type="RefSeq" id="WP_008774412.1">
    <property type="nucleotide sequence ID" value="NZ_CAJSZN010000013.1"/>
</dbReference>
<evidence type="ECO:0000313" key="1">
    <source>
        <dbReference type="EMBL" id="QJE28592.1"/>
    </source>
</evidence>
<dbReference type="AlphaFoldDB" id="A0A7L5EIU7"/>
<dbReference type="EMBL" id="CP051672">
    <property type="protein sequence ID" value="QJE28592.1"/>
    <property type="molecule type" value="Genomic_DNA"/>
</dbReference>
<organism evidence="1 2">
    <name type="scientific">Parabacteroides distasonis</name>
    <dbReference type="NCBI Taxonomy" id="823"/>
    <lineage>
        <taxon>Bacteria</taxon>
        <taxon>Pseudomonadati</taxon>
        <taxon>Bacteroidota</taxon>
        <taxon>Bacteroidia</taxon>
        <taxon>Bacteroidales</taxon>
        <taxon>Tannerellaceae</taxon>
        <taxon>Parabacteroides</taxon>
    </lineage>
</organism>
<sequence length="101" mass="11201">MQEVQKITCVNSAGFIQKFRVKWNGGCSGWSDTYPNPQSATIDLNQYNLDFGNEVWVEVKAILGSTKESGSKVIYNPLSESTAVYRTTGVTLAYKIKLEGE</sequence>